<comment type="similarity">
    <text evidence="1">Belongs to the 'phage' integrase family.</text>
</comment>
<comment type="caution">
    <text evidence="5">The sequence shown here is derived from an EMBL/GenBank/DDBJ whole genome shotgun (WGS) entry which is preliminary data.</text>
</comment>
<evidence type="ECO:0000259" key="4">
    <source>
        <dbReference type="PROSITE" id="PS51898"/>
    </source>
</evidence>
<evidence type="ECO:0000313" key="6">
    <source>
        <dbReference type="Proteomes" id="UP000622017"/>
    </source>
</evidence>
<dbReference type="InterPro" id="IPR002104">
    <property type="entry name" value="Integrase_catalytic"/>
</dbReference>
<protein>
    <submittedName>
        <fullName evidence="5">Phage integrase SAM-like domain-containing protein</fullName>
    </submittedName>
</protein>
<keyword evidence="3" id="KW-0233">DNA recombination</keyword>
<evidence type="ECO:0000256" key="2">
    <source>
        <dbReference type="ARBA" id="ARBA00023125"/>
    </source>
</evidence>
<reference evidence="5 6" key="1">
    <citation type="submission" date="2020-08" db="EMBL/GenBank/DDBJ databases">
        <title>Hymenobacter sp.</title>
        <authorList>
            <person name="Kim M.K."/>
        </authorList>
    </citation>
    <scope>NUCLEOTIDE SEQUENCE [LARGE SCALE GENOMIC DNA]</scope>
    <source>
        <strain evidence="5 6">BT507</strain>
    </source>
</reference>
<dbReference type="Pfam" id="PF17293">
    <property type="entry name" value="Arm-DNA-bind_5"/>
    <property type="match status" value="1"/>
</dbReference>
<keyword evidence="6" id="KW-1185">Reference proteome</keyword>
<proteinExistence type="inferred from homology"/>
<dbReference type="Proteomes" id="UP000622017">
    <property type="component" value="Unassembled WGS sequence"/>
</dbReference>
<keyword evidence="2" id="KW-0238">DNA-binding</keyword>
<dbReference type="InterPro" id="IPR011010">
    <property type="entry name" value="DNA_brk_join_enz"/>
</dbReference>
<sequence>MSLKNTCRNAAETRLTLRNKSNATGLWQVVVIYSAKGRTKKFPTGVHTSEARWNEKTQEVRSISTDDALTTNAHLKTVKAKLDAIIRQHIQEQGEKPSLEQLYAVYSRDKPRETAPGASVSLVTNALLAYIDLRRSEIQINSLKVYAALLQNLRLYEEHSGEEWHWDTLTLQSVEEFQVWLITVKKFHNTTVERRVIALKKFLEAHNEHTALDYKALRPKYKVKTARNFHPVTLTPEELEGIRQLPLHDLPRLEKVRDLFLLQTWLGLRFSDVARLSPEHVKSTRNGWRVRIDINKTGDYSDIPLFPIAAEILAKYDGHAPAISNQKFNKYIKEVMALGADVLPSLKEEVSQFHYEGNRKVNIKKPKHLWITSHSCRRTFITLNIQLGTPQHYVMKWSNHVDPRSFRKYQNALQGESEAAQNLLKAYSSTKK</sequence>
<dbReference type="PANTHER" id="PTHR30349:SF64">
    <property type="entry name" value="PROPHAGE INTEGRASE INTD-RELATED"/>
    <property type="match status" value="1"/>
</dbReference>
<dbReference type="EMBL" id="JACSCY010000005">
    <property type="protein sequence ID" value="MBC6610954.1"/>
    <property type="molecule type" value="Genomic_DNA"/>
</dbReference>
<dbReference type="InterPro" id="IPR010998">
    <property type="entry name" value="Integrase_recombinase_N"/>
</dbReference>
<dbReference type="SUPFAM" id="SSF56349">
    <property type="entry name" value="DNA breaking-rejoining enzymes"/>
    <property type="match status" value="1"/>
</dbReference>
<dbReference type="InterPro" id="IPR050090">
    <property type="entry name" value="Tyrosine_recombinase_XerCD"/>
</dbReference>
<dbReference type="Gene3D" id="1.10.150.130">
    <property type="match status" value="1"/>
</dbReference>
<dbReference type="InterPro" id="IPR013762">
    <property type="entry name" value="Integrase-like_cat_sf"/>
</dbReference>
<dbReference type="PROSITE" id="PS51898">
    <property type="entry name" value="TYR_RECOMBINASE"/>
    <property type="match status" value="1"/>
</dbReference>
<evidence type="ECO:0000256" key="3">
    <source>
        <dbReference type="ARBA" id="ARBA00023172"/>
    </source>
</evidence>
<name>A0ABR7MIP4_9BACT</name>
<dbReference type="CDD" id="cd01185">
    <property type="entry name" value="INTN1_C_like"/>
    <property type="match status" value="1"/>
</dbReference>
<gene>
    <name evidence="5" type="ORF">H8B15_08465</name>
</gene>
<evidence type="ECO:0000256" key="1">
    <source>
        <dbReference type="ARBA" id="ARBA00008857"/>
    </source>
</evidence>
<dbReference type="RefSeq" id="WP_187319247.1">
    <property type="nucleotide sequence ID" value="NZ_JACSCY010000005.1"/>
</dbReference>
<evidence type="ECO:0000313" key="5">
    <source>
        <dbReference type="EMBL" id="MBC6610954.1"/>
    </source>
</evidence>
<organism evidence="5 6">
    <name type="scientific">Hymenobacter citatus</name>
    <dbReference type="NCBI Taxonomy" id="2763506"/>
    <lineage>
        <taxon>Bacteria</taxon>
        <taxon>Pseudomonadati</taxon>
        <taxon>Bacteroidota</taxon>
        <taxon>Cytophagia</taxon>
        <taxon>Cytophagales</taxon>
        <taxon>Hymenobacteraceae</taxon>
        <taxon>Hymenobacter</taxon>
    </lineage>
</organism>
<feature type="domain" description="Tyr recombinase" evidence="4">
    <location>
        <begin position="229"/>
        <end position="428"/>
    </location>
</feature>
<dbReference type="InterPro" id="IPR035386">
    <property type="entry name" value="Arm-DNA-bind_5"/>
</dbReference>
<dbReference type="Gene3D" id="1.10.443.10">
    <property type="entry name" value="Intergrase catalytic core"/>
    <property type="match status" value="1"/>
</dbReference>
<accession>A0ABR7MIP4</accession>
<dbReference type="PANTHER" id="PTHR30349">
    <property type="entry name" value="PHAGE INTEGRASE-RELATED"/>
    <property type="match status" value="1"/>
</dbReference>